<evidence type="ECO:0000313" key="2">
    <source>
        <dbReference type="Proteomes" id="UP000789525"/>
    </source>
</evidence>
<dbReference type="Proteomes" id="UP000789525">
    <property type="component" value="Unassembled WGS sequence"/>
</dbReference>
<gene>
    <name evidence="1" type="ORF">ACOLOM_LOCUS4632</name>
</gene>
<keyword evidence="2" id="KW-1185">Reference proteome</keyword>
<organism evidence="1 2">
    <name type="scientific">Acaulospora colombiana</name>
    <dbReference type="NCBI Taxonomy" id="27376"/>
    <lineage>
        <taxon>Eukaryota</taxon>
        <taxon>Fungi</taxon>
        <taxon>Fungi incertae sedis</taxon>
        <taxon>Mucoromycota</taxon>
        <taxon>Glomeromycotina</taxon>
        <taxon>Glomeromycetes</taxon>
        <taxon>Diversisporales</taxon>
        <taxon>Acaulosporaceae</taxon>
        <taxon>Acaulospora</taxon>
    </lineage>
</organism>
<dbReference type="EMBL" id="CAJVPT010007816">
    <property type="protein sequence ID" value="CAG8545323.1"/>
    <property type="molecule type" value="Genomic_DNA"/>
</dbReference>
<reference evidence="1" key="1">
    <citation type="submission" date="2021-06" db="EMBL/GenBank/DDBJ databases">
        <authorList>
            <person name="Kallberg Y."/>
            <person name="Tangrot J."/>
            <person name="Rosling A."/>
        </authorList>
    </citation>
    <scope>NUCLEOTIDE SEQUENCE</scope>
    <source>
        <strain evidence="1">CL356</strain>
    </source>
</reference>
<accession>A0ACA9LTL0</accession>
<evidence type="ECO:0000313" key="1">
    <source>
        <dbReference type="EMBL" id="CAG8545323.1"/>
    </source>
</evidence>
<comment type="caution">
    <text evidence="1">The sequence shown here is derived from an EMBL/GenBank/DDBJ whole genome shotgun (WGS) entry which is preliminary data.</text>
</comment>
<protein>
    <submittedName>
        <fullName evidence="1">3199_t:CDS:1</fullName>
    </submittedName>
</protein>
<sequence>MSPIQSFRNFRNILLACLSFTIFLVNSIPQGIPGIAFVYPKSGSRFRPGQEVVVTLSADPEIEKIDIVTFHSQYAITKTNHSKVIAKNLKSRGGHFSFKFRIPPFSQPDSQVYLLAQYNTFGSNVYSGSLIIWGAKDYVVIRKPRVGDVYKLDQIITAIWDYRFDEDEEGVVEKVTLYLLDGYHKLMLLQLENFDFFSNQQEIDLSIAPMMPSREISLTFVVYIRKRGSLVLRRYYSDYFAIC</sequence>
<name>A0ACA9LTL0_9GLOM</name>
<proteinExistence type="predicted"/>